<dbReference type="EMBL" id="CP098755">
    <property type="protein sequence ID" value="USG68510.1"/>
    <property type="molecule type" value="Genomic_DNA"/>
</dbReference>
<name>A0ABY4WMU0_9BACL</name>
<gene>
    <name evidence="2" type="ORF">NDK47_13135</name>
    <name evidence="3" type="ORF">NDK47_19900</name>
    <name evidence="4" type="ORF">NDK47_23925</name>
</gene>
<dbReference type="EMBL" id="CP098755">
    <property type="protein sequence ID" value="USG68415.1"/>
    <property type="molecule type" value="Genomic_DNA"/>
</dbReference>
<reference evidence="3" key="1">
    <citation type="submission" date="2022-06" db="EMBL/GenBank/DDBJ databases">
        <title>Genome sequencing of Brevibacillus sp. BB3-R1.</title>
        <authorList>
            <person name="Heo J."/>
            <person name="Lee D."/>
            <person name="Won M."/>
            <person name="Han B.-H."/>
            <person name="Hong S.-B."/>
            <person name="Kwon S.-W."/>
        </authorList>
    </citation>
    <scope>NUCLEOTIDE SEQUENCE</scope>
    <source>
        <strain evidence="3">BB3-R1</strain>
    </source>
</reference>
<keyword evidence="5" id="KW-1185">Reference proteome</keyword>
<dbReference type="EMBL" id="CP098755">
    <property type="protein sequence ID" value="USG68475.1"/>
    <property type="molecule type" value="Genomic_DNA"/>
</dbReference>
<accession>A0ABY4WMU0</accession>
<dbReference type="InterPro" id="IPR045536">
    <property type="entry name" value="DUF6431"/>
</dbReference>
<evidence type="ECO:0000313" key="5">
    <source>
        <dbReference type="Proteomes" id="UP001056500"/>
    </source>
</evidence>
<evidence type="ECO:0000313" key="3">
    <source>
        <dbReference type="EMBL" id="USG68475.1"/>
    </source>
</evidence>
<protein>
    <submittedName>
        <fullName evidence="3">DUF6431 domain-containing protein</fullName>
    </submittedName>
</protein>
<evidence type="ECO:0000313" key="2">
    <source>
        <dbReference type="EMBL" id="USG68415.1"/>
    </source>
</evidence>
<dbReference type="Proteomes" id="UP001056500">
    <property type="component" value="Chromosome"/>
</dbReference>
<proteinExistence type="predicted"/>
<evidence type="ECO:0000259" key="1">
    <source>
        <dbReference type="Pfam" id="PF20020"/>
    </source>
</evidence>
<sequence length="178" mass="20161">MRRSPAFFVRCAEIVPSPCCIASLTVIGSRGRKIVHATGEKSELVIRRLRCTACRKIHHELPDCIVPYKRYESECVENVITSEPSEVDVAADNSTLYRWRAWFCSMATYLLGCLESIAIRFHLDVVEESSTPSQAAHHRFGRYVGDADGWLARVVRPVANSNFWVTYPFCILVQGPLR</sequence>
<dbReference type="Pfam" id="PF20020">
    <property type="entry name" value="DUF6431"/>
    <property type="match status" value="1"/>
</dbReference>
<evidence type="ECO:0000313" key="4">
    <source>
        <dbReference type="EMBL" id="USG68510.1"/>
    </source>
</evidence>
<organism evidence="3 5">
    <name type="scientific">Brevibacillus ruminantium</name>
    <dbReference type="NCBI Taxonomy" id="2950604"/>
    <lineage>
        <taxon>Bacteria</taxon>
        <taxon>Bacillati</taxon>
        <taxon>Bacillota</taxon>
        <taxon>Bacilli</taxon>
        <taxon>Bacillales</taxon>
        <taxon>Paenibacillaceae</taxon>
        <taxon>Brevibacillus</taxon>
    </lineage>
</organism>
<feature type="domain" description="DUF6431" evidence="1">
    <location>
        <begin position="17"/>
        <end position="99"/>
    </location>
</feature>
<dbReference type="RefSeq" id="WP_230193409.1">
    <property type="nucleotide sequence ID" value="NZ_CP098755.1"/>
</dbReference>